<evidence type="ECO:0000256" key="3">
    <source>
        <dbReference type="ARBA" id="ARBA00022448"/>
    </source>
</evidence>
<comment type="similarity">
    <text evidence="2">Belongs to the binding-protein-dependent transport system permease family. HisMQ subfamily.</text>
</comment>
<protein>
    <submittedName>
        <fullName evidence="11">Polar amino acid ABC transporter, permease protein, putative</fullName>
    </submittedName>
</protein>
<keyword evidence="3 9" id="KW-0813">Transport</keyword>
<keyword evidence="8 9" id="KW-0472">Membrane</keyword>
<evidence type="ECO:0000256" key="5">
    <source>
        <dbReference type="ARBA" id="ARBA00022692"/>
    </source>
</evidence>
<dbReference type="RefSeq" id="WP_012161612.1">
    <property type="nucleotide sequence ID" value="NC_009925.1"/>
</dbReference>
<dbReference type="InterPro" id="IPR035906">
    <property type="entry name" value="MetI-like_sf"/>
</dbReference>
<dbReference type="CDD" id="cd06261">
    <property type="entry name" value="TM_PBP2"/>
    <property type="match status" value="1"/>
</dbReference>
<accession>B0C0T0</accession>
<dbReference type="OrthoDB" id="9805999at2"/>
<name>B0C0T0_ACAM1</name>
<organism evidence="11 12">
    <name type="scientific">Acaryochloris marina (strain MBIC 11017)</name>
    <dbReference type="NCBI Taxonomy" id="329726"/>
    <lineage>
        <taxon>Bacteria</taxon>
        <taxon>Bacillati</taxon>
        <taxon>Cyanobacteriota</taxon>
        <taxon>Cyanophyceae</taxon>
        <taxon>Acaryochloridales</taxon>
        <taxon>Acaryochloridaceae</taxon>
        <taxon>Acaryochloris</taxon>
    </lineage>
</organism>
<dbReference type="PANTHER" id="PTHR30614:SF37">
    <property type="entry name" value="AMINO-ACID ABC TRANSPORTER PERMEASE PROTEIN YHDX-RELATED"/>
    <property type="match status" value="1"/>
</dbReference>
<evidence type="ECO:0000256" key="8">
    <source>
        <dbReference type="ARBA" id="ARBA00023136"/>
    </source>
</evidence>
<feature type="transmembrane region" description="Helical" evidence="9">
    <location>
        <begin position="179"/>
        <end position="199"/>
    </location>
</feature>
<gene>
    <name evidence="11" type="ordered locus">AM1_1014</name>
</gene>
<evidence type="ECO:0000259" key="10">
    <source>
        <dbReference type="PROSITE" id="PS50928"/>
    </source>
</evidence>
<evidence type="ECO:0000313" key="12">
    <source>
        <dbReference type="Proteomes" id="UP000000268"/>
    </source>
</evidence>
<dbReference type="InterPro" id="IPR043429">
    <property type="entry name" value="ArtM/GltK/GlnP/TcyL/YhdX-like"/>
</dbReference>
<dbReference type="Pfam" id="PF00528">
    <property type="entry name" value="BPD_transp_1"/>
    <property type="match status" value="1"/>
</dbReference>
<proteinExistence type="inferred from homology"/>
<evidence type="ECO:0000313" key="11">
    <source>
        <dbReference type="EMBL" id="ABW26054.1"/>
    </source>
</evidence>
<dbReference type="InterPro" id="IPR010065">
    <property type="entry name" value="AA_ABC_transptr_permease_3TM"/>
</dbReference>
<keyword evidence="5 9" id="KW-0812">Transmembrane</keyword>
<feature type="transmembrane region" description="Helical" evidence="9">
    <location>
        <begin position="258"/>
        <end position="281"/>
    </location>
</feature>
<dbReference type="SUPFAM" id="SSF161098">
    <property type="entry name" value="MetI-like"/>
    <property type="match status" value="1"/>
</dbReference>
<dbReference type="GO" id="GO:0006865">
    <property type="term" value="P:amino acid transport"/>
    <property type="evidence" value="ECO:0007669"/>
    <property type="project" value="UniProtKB-KW"/>
</dbReference>
<evidence type="ECO:0000256" key="7">
    <source>
        <dbReference type="ARBA" id="ARBA00022989"/>
    </source>
</evidence>
<evidence type="ECO:0000256" key="9">
    <source>
        <dbReference type="RuleBase" id="RU363032"/>
    </source>
</evidence>
<feature type="domain" description="ABC transmembrane type-1" evidence="10">
    <location>
        <begin position="84"/>
        <end position="377"/>
    </location>
</feature>
<dbReference type="GO" id="GO:0022857">
    <property type="term" value="F:transmembrane transporter activity"/>
    <property type="evidence" value="ECO:0007669"/>
    <property type="project" value="InterPro"/>
</dbReference>
<keyword evidence="6" id="KW-0029">Amino-acid transport</keyword>
<dbReference type="NCBIfam" id="TIGR01726">
    <property type="entry name" value="HEQRo_perm_3TM"/>
    <property type="match status" value="1"/>
</dbReference>
<dbReference type="Gene3D" id="1.10.3720.10">
    <property type="entry name" value="MetI-like"/>
    <property type="match status" value="2"/>
</dbReference>
<evidence type="ECO:0000256" key="1">
    <source>
        <dbReference type="ARBA" id="ARBA00004651"/>
    </source>
</evidence>
<dbReference type="GO" id="GO:0043190">
    <property type="term" value="C:ATP-binding cassette (ABC) transporter complex"/>
    <property type="evidence" value="ECO:0007669"/>
    <property type="project" value="InterPro"/>
</dbReference>
<dbReference type="Proteomes" id="UP000000268">
    <property type="component" value="Chromosome"/>
</dbReference>
<evidence type="ECO:0000256" key="6">
    <source>
        <dbReference type="ARBA" id="ARBA00022970"/>
    </source>
</evidence>
<keyword evidence="7 9" id="KW-1133">Transmembrane helix</keyword>
<dbReference type="STRING" id="329726.AM1_1014"/>
<dbReference type="EMBL" id="CP000828">
    <property type="protein sequence ID" value="ABW26054.1"/>
    <property type="molecule type" value="Genomic_DNA"/>
</dbReference>
<keyword evidence="4" id="KW-1003">Cell membrane</keyword>
<evidence type="ECO:0000256" key="4">
    <source>
        <dbReference type="ARBA" id="ARBA00022475"/>
    </source>
</evidence>
<dbReference type="PROSITE" id="PS50928">
    <property type="entry name" value="ABC_TM1"/>
    <property type="match status" value="1"/>
</dbReference>
<dbReference type="AlphaFoldDB" id="B0C0T0"/>
<dbReference type="eggNOG" id="COG4597">
    <property type="taxonomic scope" value="Bacteria"/>
</dbReference>
<keyword evidence="12" id="KW-1185">Reference proteome</keyword>
<comment type="subcellular location">
    <subcellularLocation>
        <location evidence="1 9">Cell membrane</location>
        <topology evidence="1 9">Multi-pass membrane protein</topology>
    </subcellularLocation>
</comment>
<feature type="transmembrane region" description="Helical" evidence="9">
    <location>
        <begin position="211"/>
        <end position="230"/>
    </location>
</feature>
<dbReference type="HOGENOM" id="CLU_019602_8_0_3"/>
<sequence>MPKLHLGPKWRQPRIRNGLIQGLVLLLIGLAVVYFGANLVQNLQRLRLPFGFDFLFAKSGPSIGETLIEYSPTDNIARAFGVALLNTLRVVVLGIVLATVVGIGVGMARLSDNWLVRKLATFYVETLRNFPLLLQLLFWYLAVFLKLPTFENRIQLPGPIILSKNGVAFPWLKGNPATLPWILALAIGSVCACLLWRYLIRLQIEQGRITFAGLWSLLLLVGIGGGAALITQRLPFDVSLPHVDQRVVTGGLQLTSEFSALLLGLTLYTAAFIAEIVRAGIRSVSIGQSEAARALGLKPTLVMRFVVFPQALRVIVPPLTSQYLNLAKNSSLAVAVGYPDIYYVASASLEDTGRSVEIVLLLMAIYLTMSLLISILMNLYNRSIQLVER</sequence>
<reference evidence="11 12" key="1">
    <citation type="journal article" date="2008" name="Proc. Natl. Acad. Sci. U.S.A.">
        <title>Niche adaptation and genome expansion in the chlorophyll d-producing cyanobacterium Acaryochloris marina.</title>
        <authorList>
            <person name="Swingley W.D."/>
            <person name="Chen M."/>
            <person name="Cheung P.C."/>
            <person name="Conrad A.L."/>
            <person name="Dejesa L.C."/>
            <person name="Hao J."/>
            <person name="Honchak B.M."/>
            <person name="Karbach L.E."/>
            <person name="Kurdoglu A."/>
            <person name="Lahiri S."/>
            <person name="Mastrian S.D."/>
            <person name="Miyashita H."/>
            <person name="Page L."/>
            <person name="Ramakrishna P."/>
            <person name="Satoh S."/>
            <person name="Sattley W.M."/>
            <person name="Shimada Y."/>
            <person name="Taylor H.L."/>
            <person name="Tomo T."/>
            <person name="Tsuchiya T."/>
            <person name="Wang Z.T."/>
            <person name="Raymond J."/>
            <person name="Mimuro M."/>
            <person name="Blankenship R.E."/>
            <person name="Touchman J.W."/>
        </authorList>
    </citation>
    <scope>NUCLEOTIDE SEQUENCE [LARGE SCALE GENOMIC DNA]</scope>
    <source>
        <strain evidence="12">MBIC 11017</strain>
    </source>
</reference>
<feature type="transmembrane region" description="Helical" evidence="9">
    <location>
        <begin position="358"/>
        <end position="380"/>
    </location>
</feature>
<dbReference type="PANTHER" id="PTHR30614">
    <property type="entry name" value="MEMBRANE COMPONENT OF AMINO ACID ABC TRANSPORTER"/>
    <property type="match status" value="1"/>
</dbReference>
<feature type="transmembrane region" description="Helical" evidence="9">
    <location>
        <begin position="90"/>
        <end position="110"/>
    </location>
</feature>
<feature type="transmembrane region" description="Helical" evidence="9">
    <location>
        <begin position="301"/>
        <end position="320"/>
    </location>
</feature>
<evidence type="ECO:0000256" key="2">
    <source>
        <dbReference type="ARBA" id="ARBA00010072"/>
    </source>
</evidence>
<dbReference type="InterPro" id="IPR000515">
    <property type="entry name" value="MetI-like"/>
</dbReference>
<dbReference type="KEGG" id="amr:AM1_1014"/>
<feature type="transmembrane region" description="Helical" evidence="9">
    <location>
        <begin position="20"/>
        <end position="40"/>
    </location>
</feature>